<gene>
    <name evidence="2" type="ORF">S01H4_23824</name>
</gene>
<dbReference type="InterPro" id="IPR001296">
    <property type="entry name" value="Glyco_trans_1"/>
</dbReference>
<evidence type="ECO:0000259" key="1">
    <source>
        <dbReference type="Pfam" id="PF00534"/>
    </source>
</evidence>
<dbReference type="InterPro" id="IPR050194">
    <property type="entry name" value="Glycosyltransferase_grp1"/>
</dbReference>
<dbReference type="GO" id="GO:0016757">
    <property type="term" value="F:glycosyltransferase activity"/>
    <property type="evidence" value="ECO:0007669"/>
    <property type="project" value="InterPro"/>
</dbReference>
<dbReference type="AlphaFoldDB" id="X1C8S0"/>
<feature type="domain" description="Glycosyl transferase family 1" evidence="1">
    <location>
        <begin position="26"/>
        <end position="176"/>
    </location>
</feature>
<evidence type="ECO:0000313" key="2">
    <source>
        <dbReference type="EMBL" id="GAG80801.1"/>
    </source>
</evidence>
<name>X1C8S0_9ZZZZ</name>
<protein>
    <recommendedName>
        <fullName evidence="1">Glycosyl transferase family 1 domain-containing protein</fullName>
    </recommendedName>
</protein>
<dbReference type="Pfam" id="PF00534">
    <property type="entry name" value="Glycos_transf_1"/>
    <property type="match status" value="1"/>
</dbReference>
<reference evidence="2" key="1">
    <citation type="journal article" date="2014" name="Front. Microbiol.">
        <title>High frequency of phylogenetically diverse reductive dehalogenase-homologous genes in deep subseafloor sedimentary metagenomes.</title>
        <authorList>
            <person name="Kawai M."/>
            <person name="Futagami T."/>
            <person name="Toyoda A."/>
            <person name="Takaki Y."/>
            <person name="Nishi S."/>
            <person name="Hori S."/>
            <person name="Arai W."/>
            <person name="Tsubouchi T."/>
            <person name="Morono Y."/>
            <person name="Uchiyama I."/>
            <person name="Ito T."/>
            <person name="Fujiyama A."/>
            <person name="Inagaki F."/>
            <person name="Takami H."/>
        </authorList>
    </citation>
    <scope>NUCLEOTIDE SEQUENCE</scope>
    <source>
        <strain evidence="2">Expedition CK06-06</strain>
    </source>
</reference>
<dbReference type="PANTHER" id="PTHR45947">
    <property type="entry name" value="SULFOQUINOVOSYL TRANSFERASE SQD2"/>
    <property type="match status" value="1"/>
</dbReference>
<comment type="caution">
    <text evidence="2">The sequence shown here is derived from an EMBL/GenBank/DDBJ whole genome shotgun (WGS) entry which is preliminary data.</text>
</comment>
<dbReference type="CDD" id="cd03801">
    <property type="entry name" value="GT4_PimA-like"/>
    <property type="match status" value="1"/>
</dbReference>
<sequence>MFKDRMWTWGYFTTAQTDPPPYRENDVIKMLWAGRMLDWKRADLVIELARRLKGQKHSFALDLIGDGPMKANLVRQCQRNGLEDVVSFFPATTPEGVRKAMLNADIFLMTSNYREGWGAVIKEAMDSGCCVVASKGPGAAPSLIEHKKNGFLFESGNVAQLCSIVSALLEQPEECGEVGMEAWKAMAEAWSPEAAAKRFVALVEGLLGWRPIPDFDRGPCSIAKVFH</sequence>
<dbReference type="EMBL" id="BART01011104">
    <property type="protein sequence ID" value="GAG80801.1"/>
    <property type="molecule type" value="Genomic_DNA"/>
</dbReference>
<dbReference type="SUPFAM" id="SSF53756">
    <property type="entry name" value="UDP-Glycosyltransferase/glycogen phosphorylase"/>
    <property type="match status" value="1"/>
</dbReference>
<organism evidence="2">
    <name type="scientific">marine sediment metagenome</name>
    <dbReference type="NCBI Taxonomy" id="412755"/>
    <lineage>
        <taxon>unclassified sequences</taxon>
        <taxon>metagenomes</taxon>
        <taxon>ecological metagenomes</taxon>
    </lineage>
</organism>
<accession>X1C8S0</accession>
<dbReference type="PANTHER" id="PTHR45947:SF3">
    <property type="entry name" value="SULFOQUINOVOSYL TRANSFERASE SQD2"/>
    <property type="match status" value="1"/>
</dbReference>
<proteinExistence type="predicted"/>
<dbReference type="Gene3D" id="3.40.50.2000">
    <property type="entry name" value="Glycogen Phosphorylase B"/>
    <property type="match status" value="1"/>
</dbReference>